<accession>A0ABR7LCM5</accession>
<dbReference type="RefSeq" id="WP_187223545.1">
    <property type="nucleotide sequence ID" value="NZ_JABVED010000016.1"/>
</dbReference>
<name>A0ABR7LCM5_9PSEU</name>
<dbReference type="Pfam" id="PF07282">
    <property type="entry name" value="Cas12f1-like_TNB"/>
    <property type="match status" value="1"/>
</dbReference>
<protein>
    <submittedName>
        <fullName evidence="3">Transposase</fullName>
    </submittedName>
</protein>
<dbReference type="InterPro" id="IPR010095">
    <property type="entry name" value="Cas12f1-like_TNB"/>
</dbReference>
<evidence type="ECO:0000313" key="3">
    <source>
        <dbReference type="EMBL" id="MBC6450460.1"/>
    </source>
</evidence>
<proteinExistence type="predicted"/>
<organism evidence="3 4">
    <name type="scientific">Actinokineospora xionganensis</name>
    <dbReference type="NCBI Taxonomy" id="2684470"/>
    <lineage>
        <taxon>Bacteria</taxon>
        <taxon>Bacillati</taxon>
        <taxon>Actinomycetota</taxon>
        <taxon>Actinomycetes</taxon>
        <taxon>Pseudonocardiales</taxon>
        <taxon>Pseudonocardiaceae</taxon>
        <taxon>Actinokineospora</taxon>
    </lineage>
</organism>
<evidence type="ECO:0000259" key="2">
    <source>
        <dbReference type="Pfam" id="PF07282"/>
    </source>
</evidence>
<dbReference type="Proteomes" id="UP000734823">
    <property type="component" value="Unassembled WGS sequence"/>
</dbReference>
<feature type="domain" description="Cas12f1-like TNB" evidence="2">
    <location>
        <begin position="31"/>
        <end position="94"/>
    </location>
</feature>
<comment type="caution">
    <text evidence="3">The sequence shown here is derived from an EMBL/GenBank/DDBJ whole genome shotgun (WGS) entry which is preliminary data.</text>
</comment>
<gene>
    <name evidence="3" type="ORF">GPZ80_25190</name>
</gene>
<evidence type="ECO:0000313" key="4">
    <source>
        <dbReference type="Proteomes" id="UP000734823"/>
    </source>
</evidence>
<dbReference type="EMBL" id="JABVED010000016">
    <property type="protein sequence ID" value="MBC6450460.1"/>
    <property type="molecule type" value="Genomic_DNA"/>
</dbReference>
<keyword evidence="4" id="KW-1185">Reference proteome</keyword>
<evidence type="ECO:0000256" key="1">
    <source>
        <dbReference type="ARBA" id="ARBA00023125"/>
    </source>
</evidence>
<keyword evidence="1" id="KW-0238">DNA-binding</keyword>
<reference evidence="3 4" key="1">
    <citation type="submission" date="2020-06" db="EMBL/GenBank/DDBJ databases">
        <title>Actinokineospora xiongansis sp. nov., isolated from soil of Baiyangdian.</title>
        <authorList>
            <person name="Zhang X."/>
        </authorList>
    </citation>
    <scope>NUCLEOTIDE SEQUENCE [LARGE SCALE GENOMIC DNA]</scope>
    <source>
        <strain evidence="3 4">HBU206404</strain>
    </source>
</reference>
<sequence length="126" mass="13352">MSRSAKGTVDTPGRGVRQKAGLNRGILVNGWGLLVTRLEHKARGRVVKVDPMFTSPRCSACGIVDRQARENQAAFRCRSCGFAANADVNAACGIRIAAGHAMTARGGSPLGEPANREPRRDLLLVG</sequence>